<dbReference type="OrthoDB" id="431034at2759"/>
<dbReference type="EC" id="3.4.24.-" evidence="2"/>
<keyword evidence="7" id="KW-1185">Reference proteome</keyword>
<evidence type="ECO:0000313" key="7">
    <source>
        <dbReference type="Proteomes" id="UP000291343"/>
    </source>
</evidence>
<evidence type="ECO:0000259" key="4">
    <source>
        <dbReference type="PROSITE" id="PS50060"/>
    </source>
</evidence>
<dbReference type="InterPro" id="IPR006026">
    <property type="entry name" value="Peptidase_Metallo"/>
</dbReference>
<dbReference type="PANTHER" id="PTHR10127:SF850">
    <property type="entry name" value="METALLOENDOPEPTIDASE"/>
    <property type="match status" value="1"/>
</dbReference>
<dbReference type="Pfam" id="PF00629">
    <property type="entry name" value="MAM"/>
    <property type="match status" value="1"/>
</dbReference>
<dbReference type="Gene3D" id="2.60.120.200">
    <property type="match status" value="1"/>
</dbReference>
<dbReference type="GO" id="GO:0006508">
    <property type="term" value="P:proteolysis"/>
    <property type="evidence" value="ECO:0007669"/>
    <property type="project" value="UniProtKB-KW"/>
</dbReference>
<keyword evidence="2" id="KW-0732">Signal</keyword>
<accession>A0A482WFF4</accession>
<gene>
    <name evidence="6" type="ORF">LSTR_LSTR011495</name>
</gene>
<dbReference type="PROSITE" id="PS51864">
    <property type="entry name" value="ASTACIN"/>
    <property type="match status" value="1"/>
</dbReference>
<protein>
    <recommendedName>
        <fullName evidence="2">Metalloendopeptidase</fullName>
        <ecNumber evidence="2">3.4.24.-</ecNumber>
    </recommendedName>
</protein>
<dbReference type="PROSITE" id="PS50060">
    <property type="entry name" value="MAM_2"/>
    <property type="match status" value="1"/>
</dbReference>
<dbReference type="Proteomes" id="UP000291343">
    <property type="component" value="Unassembled WGS sequence"/>
</dbReference>
<feature type="signal peptide" evidence="2">
    <location>
        <begin position="1"/>
        <end position="32"/>
    </location>
</feature>
<dbReference type="STRING" id="195883.A0A482WFF4"/>
<dbReference type="InterPro" id="IPR013320">
    <property type="entry name" value="ConA-like_dom_sf"/>
</dbReference>
<dbReference type="Pfam" id="PF01400">
    <property type="entry name" value="Astacin"/>
    <property type="match status" value="1"/>
</dbReference>
<comment type="caution">
    <text evidence="1">Lacks conserved residue(s) required for the propagation of feature annotation.</text>
</comment>
<sequence>MKLTRTISLGSPSFACHLSGLLLASLFLSAYSLPVKEDYKNIQNGTGKNLILGGKHYPIPPGTDKSLYGKYFEGDIYMEKAPTPSGKNAVSDPDLLWPYGAVVFKVDDNVGKYKKWCPESPQCEILAKALNHYHAKSCIRFKEWTGEENYVHIFFNTENSGACWSPVGRIGSGEQRLSLGQRCWYFGIIVHELGHSIGFWHEMNRPDRDSWIYVFWSNIIPGYETAFAVHDDNSVDMLGERFDYKSIMMYDEYAFSKDGVSPTLQAWNYEEIGPIWKKRGLSGSDIRRLHKLYKCRGNRPLTGFPYDISCSFNKDTCGFKNGLTAAWNWRTVNSTDGYVYTSYESAGGAIGQFTSVNFHPISSKDKTRGPLGCVRFWYLLQGDGKASIKLQHSYLQKVTQLNPDPDTTFDLWENDTVTGDWIHVEVPFYITRPFKLIFQSQFESEATYGTIALDDVEILYSQCTNDTIITASISSLGANTQQSVTDHPITSKYQAPPPPPPTSDTKPETSTFQDEANEMFLDEELMNDYENGEDYLTNKVKV</sequence>
<keyword evidence="1 2" id="KW-0479">Metal-binding</keyword>
<name>A0A482WFF4_LAOST</name>
<organism evidence="6 7">
    <name type="scientific">Laodelphax striatellus</name>
    <name type="common">Small brown planthopper</name>
    <name type="synonym">Delphax striatella</name>
    <dbReference type="NCBI Taxonomy" id="195883"/>
    <lineage>
        <taxon>Eukaryota</taxon>
        <taxon>Metazoa</taxon>
        <taxon>Ecdysozoa</taxon>
        <taxon>Arthropoda</taxon>
        <taxon>Hexapoda</taxon>
        <taxon>Insecta</taxon>
        <taxon>Pterygota</taxon>
        <taxon>Neoptera</taxon>
        <taxon>Paraneoptera</taxon>
        <taxon>Hemiptera</taxon>
        <taxon>Auchenorrhyncha</taxon>
        <taxon>Fulgoroidea</taxon>
        <taxon>Delphacidae</taxon>
        <taxon>Criomorphinae</taxon>
        <taxon>Laodelphax</taxon>
    </lineage>
</organism>
<dbReference type="InterPro" id="IPR034035">
    <property type="entry name" value="Astacin-like_dom"/>
</dbReference>
<keyword evidence="1 2" id="KW-0645">Protease</keyword>
<evidence type="ECO:0000256" key="3">
    <source>
        <dbReference type="SAM" id="MobiDB-lite"/>
    </source>
</evidence>
<dbReference type="InterPro" id="IPR024079">
    <property type="entry name" value="MetalloPept_cat_dom_sf"/>
</dbReference>
<feature type="domain" description="MAM" evidence="4">
    <location>
        <begin position="308"/>
        <end position="465"/>
    </location>
</feature>
<dbReference type="PANTHER" id="PTHR10127">
    <property type="entry name" value="DISCOIDIN, CUB, EGF, LAMININ , AND ZINC METALLOPROTEASE DOMAIN CONTAINING"/>
    <property type="match status" value="1"/>
</dbReference>
<keyword evidence="1 2" id="KW-0862">Zinc</keyword>
<dbReference type="SUPFAM" id="SSF55486">
    <property type="entry name" value="Metalloproteases ('zincins'), catalytic domain"/>
    <property type="match status" value="1"/>
</dbReference>
<dbReference type="GO" id="GO:0016020">
    <property type="term" value="C:membrane"/>
    <property type="evidence" value="ECO:0007669"/>
    <property type="project" value="InterPro"/>
</dbReference>
<reference evidence="6 7" key="1">
    <citation type="journal article" date="2017" name="Gigascience">
        <title>Genome sequence of the small brown planthopper, Laodelphax striatellus.</title>
        <authorList>
            <person name="Zhu J."/>
            <person name="Jiang F."/>
            <person name="Wang X."/>
            <person name="Yang P."/>
            <person name="Bao Y."/>
            <person name="Zhao W."/>
            <person name="Wang W."/>
            <person name="Lu H."/>
            <person name="Wang Q."/>
            <person name="Cui N."/>
            <person name="Li J."/>
            <person name="Chen X."/>
            <person name="Luo L."/>
            <person name="Yu J."/>
            <person name="Kang L."/>
            <person name="Cui F."/>
        </authorList>
    </citation>
    <scope>NUCLEOTIDE SEQUENCE [LARGE SCALE GENOMIC DNA]</scope>
    <source>
        <strain evidence="6">Lst14</strain>
    </source>
</reference>
<dbReference type="GO" id="GO:0004222">
    <property type="term" value="F:metalloendopeptidase activity"/>
    <property type="evidence" value="ECO:0007669"/>
    <property type="project" value="UniProtKB-UniRule"/>
</dbReference>
<proteinExistence type="predicted"/>
<dbReference type="InterPro" id="IPR001506">
    <property type="entry name" value="Peptidase_M12A"/>
</dbReference>
<dbReference type="InParanoid" id="A0A482WFF4"/>
<dbReference type="Gene3D" id="3.40.390.10">
    <property type="entry name" value="Collagenase (Catalytic Domain)"/>
    <property type="match status" value="1"/>
</dbReference>
<dbReference type="InterPro" id="IPR000998">
    <property type="entry name" value="MAM_dom"/>
</dbReference>
<dbReference type="GO" id="GO:0008270">
    <property type="term" value="F:zinc ion binding"/>
    <property type="evidence" value="ECO:0007669"/>
    <property type="project" value="UniProtKB-UniRule"/>
</dbReference>
<dbReference type="SMART" id="SM00137">
    <property type="entry name" value="MAM"/>
    <property type="match status" value="1"/>
</dbReference>
<feature type="binding site" evidence="1">
    <location>
        <position position="191"/>
    </location>
    <ligand>
        <name>Zn(2+)</name>
        <dbReference type="ChEBI" id="CHEBI:29105"/>
        <note>catalytic</note>
    </ligand>
</feature>
<evidence type="ECO:0000256" key="1">
    <source>
        <dbReference type="PROSITE-ProRule" id="PRU01211"/>
    </source>
</evidence>
<keyword evidence="1 2" id="KW-0378">Hydrolase</keyword>
<dbReference type="SUPFAM" id="SSF49899">
    <property type="entry name" value="Concanavalin A-like lectins/glucanases"/>
    <property type="match status" value="1"/>
</dbReference>
<evidence type="ECO:0000256" key="2">
    <source>
        <dbReference type="RuleBase" id="RU361183"/>
    </source>
</evidence>
<dbReference type="PRINTS" id="PR00480">
    <property type="entry name" value="ASTACIN"/>
</dbReference>
<dbReference type="SMART" id="SM00235">
    <property type="entry name" value="ZnMc"/>
    <property type="match status" value="1"/>
</dbReference>
<feature type="domain" description="Peptidase M12A" evidence="5">
    <location>
        <begin position="88"/>
        <end position="296"/>
    </location>
</feature>
<feature type="active site" evidence="1">
    <location>
        <position position="192"/>
    </location>
</feature>
<comment type="cofactor">
    <cofactor evidence="1 2">
        <name>Zn(2+)</name>
        <dbReference type="ChEBI" id="CHEBI:29105"/>
    </cofactor>
    <text evidence="1 2">Binds 1 zinc ion per subunit.</text>
</comment>
<evidence type="ECO:0000259" key="5">
    <source>
        <dbReference type="PROSITE" id="PS51864"/>
    </source>
</evidence>
<feature type="chain" id="PRO_5019613811" description="Metalloendopeptidase" evidence="2">
    <location>
        <begin position="33"/>
        <end position="542"/>
    </location>
</feature>
<keyword evidence="1 2" id="KW-0482">Metalloprotease</keyword>
<feature type="binding site" evidence="1">
    <location>
        <position position="201"/>
    </location>
    <ligand>
        <name>Zn(2+)</name>
        <dbReference type="ChEBI" id="CHEBI:29105"/>
        <note>catalytic</note>
    </ligand>
</feature>
<evidence type="ECO:0000313" key="6">
    <source>
        <dbReference type="EMBL" id="RZF32223.1"/>
    </source>
</evidence>
<dbReference type="CDD" id="cd04280">
    <property type="entry name" value="ZnMc_astacin_like"/>
    <property type="match status" value="1"/>
</dbReference>
<dbReference type="AlphaFoldDB" id="A0A482WFF4"/>
<feature type="binding site" evidence="1">
    <location>
        <position position="195"/>
    </location>
    <ligand>
        <name>Zn(2+)</name>
        <dbReference type="ChEBI" id="CHEBI:29105"/>
        <note>catalytic</note>
    </ligand>
</feature>
<dbReference type="EMBL" id="QKKF02037417">
    <property type="protein sequence ID" value="RZF32223.1"/>
    <property type="molecule type" value="Genomic_DNA"/>
</dbReference>
<feature type="region of interest" description="Disordered" evidence="3">
    <location>
        <begin position="484"/>
        <end position="515"/>
    </location>
</feature>
<comment type="caution">
    <text evidence="6">The sequence shown here is derived from an EMBL/GenBank/DDBJ whole genome shotgun (WGS) entry which is preliminary data.</text>
</comment>
<dbReference type="SMR" id="A0A482WFF4"/>